<dbReference type="PANTHER" id="PTHR16557">
    <property type="entry name" value="ALKYLATED DNA REPAIR PROTEIN ALKB-RELATED"/>
    <property type="match status" value="1"/>
</dbReference>
<feature type="binding site" evidence="5">
    <location>
        <position position="189"/>
    </location>
    <ligand>
        <name>Fe cation</name>
        <dbReference type="ChEBI" id="CHEBI:24875"/>
        <note>catalytic</note>
    </ligand>
</feature>
<dbReference type="SUPFAM" id="SSF51197">
    <property type="entry name" value="Clavaminate synthase-like"/>
    <property type="match status" value="1"/>
</dbReference>
<dbReference type="EMBL" id="CP136986">
    <property type="protein sequence ID" value="WOS76928.1"/>
    <property type="molecule type" value="Genomic_DNA"/>
</dbReference>
<dbReference type="Gene3D" id="2.60.120.590">
    <property type="entry name" value="Alpha-ketoglutarate-dependent dioxygenase AlkB-like"/>
    <property type="match status" value="1"/>
</dbReference>
<dbReference type="InterPro" id="IPR037151">
    <property type="entry name" value="AlkB-like_sf"/>
</dbReference>
<feature type="binding site" evidence="5">
    <location>
        <position position="133"/>
    </location>
    <ligand>
        <name>Fe cation</name>
        <dbReference type="ChEBI" id="CHEBI:24875"/>
        <note>catalytic</note>
    </ligand>
</feature>
<sequence>MTPDLFATHASGQREAMAEQAVILRGFAMDQADELLRQILQLQTQAPFRHMLTPGGFRMSVALTNCGALGWTTDRRGYRYSATDPDSGAPWPAMPECFRQLARQAAEAAGFPGFDADACLLNRYQPGARLSLHQDRNERGFDAPVVSVSLGMSATFLFGGQRRSDPVRRFPLHHGDVAVWGGQDRLRFHGVAPLKGPPHPSLGEQRLNFTFRRAG</sequence>
<dbReference type="EC" id="1.14.11.33" evidence="7"/>
<evidence type="ECO:0000313" key="7">
    <source>
        <dbReference type="EMBL" id="WOS76928.1"/>
    </source>
</evidence>
<evidence type="ECO:0000259" key="6">
    <source>
        <dbReference type="PROSITE" id="PS51471"/>
    </source>
</evidence>
<evidence type="ECO:0000256" key="3">
    <source>
        <dbReference type="ARBA" id="ARBA00023002"/>
    </source>
</evidence>
<dbReference type="GO" id="GO:0035516">
    <property type="term" value="F:broad specificity oxidative DNA demethylase activity"/>
    <property type="evidence" value="ECO:0007669"/>
    <property type="project" value="UniProtKB-EC"/>
</dbReference>
<evidence type="ECO:0000256" key="1">
    <source>
        <dbReference type="ARBA" id="ARBA00022723"/>
    </source>
</evidence>
<dbReference type="PROSITE" id="PS51471">
    <property type="entry name" value="FE2OG_OXY"/>
    <property type="match status" value="1"/>
</dbReference>
<keyword evidence="3 7" id="KW-0560">Oxidoreductase</keyword>
<dbReference type="AlphaFoldDB" id="A0AAQ3LKJ7"/>
<dbReference type="Pfam" id="PF13532">
    <property type="entry name" value="2OG-FeII_Oxy_2"/>
    <property type="match status" value="1"/>
</dbReference>
<keyword evidence="1 5" id="KW-0479">Metal-binding</keyword>
<dbReference type="InterPro" id="IPR027450">
    <property type="entry name" value="AlkB-like"/>
</dbReference>
<dbReference type="GO" id="GO:0035513">
    <property type="term" value="P:oxidative RNA demethylation"/>
    <property type="evidence" value="ECO:0007669"/>
    <property type="project" value="TreeGrafter"/>
</dbReference>
<dbReference type="NCBIfam" id="NF011930">
    <property type="entry name" value="PRK15401.1"/>
    <property type="match status" value="1"/>
</dbReference>
<proteinExistence type="predicted"/>
<evidence type="ECO:0000256" key="4">
    <source>
        <dbReference type="ARBA" id="ARBA00023004"/>
    </source>
</evidence>
<dbReference type="InterPro" id="IPR005123">
    <property type="entry name" value="Oxoglu/Fe-dep_dioxygenase_dom"/>
</dbReference>
<keyword evidence="2" id="KW-0223">Dioxygenase</keyword>
<dbReference type="InterPro" id="IPR004574">
    <property type="entry name" value="Alkb"/>
</dbReference>
<feature type="domain" description="Fe2OG dioxygenase" evidence="6">
    <location>
        <begin position="115"/>
        <end position="215"/>
    </location>
</feature>
<gene>
    <name evidence="7" type="primary">alkB</name>
    <name evidence="7" type="ORF">L4V69_31270</name>
</gene>
<dbReference type="RefSeq" id="WP_042933787.1">
    <property type="nucleotide sequence ID" value="NZ_FRGA01000022.1"/>
</dbReference>
<protein>
    <submittedName>
        <fullName evidence="7">DNA oxidative demethylase AlkB</fullName>
        <ecNumber evidence="7">1.14.11.33</ecNumber>
    </submittedName>
</protein>
<accession>A0AAQ3LKJ7</accession>
<keyword evidence="4 5" id="KW-0408">Iron</keyword>
<dbReference type="GO" id="GO:0035515">
    <property type="term" value="F:oxidative RNA demethylase activity"/>
    <property type="evidence" value="ECO:0007669"/>
    <property type="project" value="TreeGrafter"/>
</dbReference>
<dbReference type="Proteomes" id="UP001297540">
    <property type="component" value="Chromosome"/>
</dbReference>
<reference evidence="7" key="1">
    <citation type="submission" date="2023-06" db="EMBL/GenBank/DDBJ databases">
        <authorList>
            <consortium name="Clinical and Environmental Microbiology Branch: Whole genome sequencing antimicrobial resistance pathogens in the healthcare setting"/>
        </authorList>
    </citation>
    <scope>NUCLEOTIDE SEQUENCE</scope>
    <source>
        <strain evidence="7">2021CK-01020</strain>
    </source>
</reference>
<evidence type="ECO:0000256" key="2">
    <source>
        <dbReference type="ARBA" id="ARBA00022964"/>
    </source>
</evidence>
<dbReference type="GO" id="GO:0005737">
    <property type="term" value="C:cytoplasm"/>
    <property type="evidence" value="ECO:0007669"/>
    <property type="project" value="TreeGrafter"/>
</dbReference>
<evidence type="ECO:0000256" key="5">
    <source>
        <dbReference type="PIRSR" id="PIRSR604574-2"/>
    </source>
</evidence>
<reference evidence="7" key="2">
    <citation type="submission" date="2023-10" db="EMBL/GenBank/DDBJ databases">
        <title>Pathogen: clinical or host-associated sample.</title>
        <authorList>
            <person name="Hergert J."/>
            <person name="Casey R."/>
            <person name="Wagner J."/>
            <person name="Young E.L."/>
            <person name="Oakeson K.F."/>
        </authorList>
    </citation>
    <scope>NUCLEOTIDE SEQUENCE</scope>
    <source>
        <strain evidence="7">2021CK-01020</strain>
    </source>
</reference>
<evidence type="ECO:0000313" key="8">
    <source>
        <dbReference type="Proteomes" id="UP001297540"/>
    </source>
</evidence>
<name>A0AAQ3LKJ7_PSEAI</name>
<feature type="binding site" evidence="5">
    <location>
        <position position="135"/>
    </location>
    <ligand>
        <name>Fe cation</name>
        <dbReference type="ChEBI" id="CHEBI:24875"/>
        <note>catalytic</note>
    </ligand>
</feature>
<comment type="cofactor">
    <cofactor evidence="5">
        <name>Fe(2+)</name>
        <dbReference type="ChEBI" id="CHEBI:29033"/>
    </cofactor>
    <text evidence="5">Binds 1 Fe(2+) ion per subunit.</text>
</comment>
<organism evidence="7 8">
    <name type="scientific">Pseudomonas aeruginosa</name>
    <dbReference type="NCBI Taxonomy" id="287"/>
    <lineage>
        <taxon>Bacteria</taxon>
        <taxon>Pseudomonadati</taxon>
        <taxon>Pseudomonadota</taxon>
        <taxon>Gammaproteobacteria</taxon>
        <taxon>Pseudomonadales</taxon>
        <taxon>Pseudomonadaceae</taxon>
        <taxon>Pseudomonas</taxon>
    </lineage>
</organism>
<dbReference type="GO" id="GO:0008198">
    <property type="term" value="F:ferrous iron binding"/>
    <property type="evidence" value="ECO:0007669"/>
    <property type="project" value="TreeGrafter"/>
</dbReference>
<dbReference type="PANTHER" id="PTHR16557:SF2">
    <property type="entry name" value="NUCLEIC ACID DIOXYGENASE ALKBH1"/>
    <property type="match status" value="1"/>
</dbReference>